<name>A0A8D5FJY2_9BACT</name>
<dbReference type="EMBL" id="AP024086">
    <property type="protein sequence ID" value="BCL62230.1"/>
    <property type="molecule type" value="Genomic_DNA"/>
</dbReference>
<accession>A0A8D5FJY2</accession>
<sequence length="818" mass="93287">MKHPTLFLYLLIIPFLLSLTTARTAICSIEDTPYNKAVAMYKTAVGEKTVVKKDIEQKIRNLSYTNLVIFRTFCTLPSAGKKDLDNTLFRLQTENISFATTSLLASFTRQPGADMNLTWRFLQKIKNHYFVTNRALASLLKIKVTDAGLLFPLTDRILELDEAAQWAADAFLQLPGVSQGMLTTTISLLNSLTDSQKRTAEQLCRIPGMDPATARKGLEKISLLSFTASWNSRAVFKTPGLTPQAALAWLTDYFILPADTRELRFNSFSEAKKSLLLRAYSNSSEKIIWRINNLHGITDNFGQEIGIGRLSRTSPRKLRDLFDSLHNRARIAYQKSFNRALIEGKKKEAVAVLAMATKRARRETARELTAANLYIILAYGSDFYDSSFRDIVVPVLKKRIENEFDNDLLTFLLQIDPDNSHTSNFITNLAQKGKLVPFFPRSTDKQKKIIDLIADSAFQDADSLILFAATFPRLLQTIEQAARSRLVDGMLAKISKNRTLLSSQLQMILQHYHRHNKRLLSEKTRNRISAMLQERGEIDPVPFTRTPFQEWLNDHRLESLSVFQRDDDGRSSFLTYCQLLLKKGYRPGIDKRYNLDQLSEKTSTNLNRILGIAKKKPGTVLNQLFHLALKNPIVLSWHKTLAGTEICHDVFFYQGKLLQRKVLKQFLENLSEMFVQRGHSYWRYEQLFEPFETLLKRGAITKDTLLTKKRFLSIGSCGGIRIYRKLNDLFYNEVDILATVGTGKAAINNPYSLALFETVAQNGPKTSWEDIGRKTAPIFQKNRGEEYLQPGSLPAILHKMLYLRNHDTDKTKRPGKAD</sequence>
<keyword evidence="2" id="KW-1185">Reference proteome</keyword>
<evidence type="ECO:0000313" key="1">
    <source>
        <dbReference type="EMBL" id="BCL62230.1"/>
    </source>
</evidence>
<protein>
    <submittedName>
        <fullName evidence="1">Uncharacterized protein</fullName>
    </submittedName>
</protein>
<evidence type="ECO:0000313" key="2">
    <source>
        <dbReference type="Proteomes" id="UP000826725"/>
    </source>
</evidence>
<dbReference type="RefSeq" id="WP_228854611.1">
    <property type="nucleotide sequence ID" value="NZ_AP024086.1"/>
</dbReference>
<dbReference type="Proteomes" id="UP000826725">
    <property type="component" value="Chromosome"/>
</dbReference>
<dbReference type="KEGG" id="dbk:DGMP_29230"/>
<reference evidence="1" key="1">
    <citation type="submission" date="2020-09" db="EMBL/GenBank/DDBJ databases">
        <title>Desulfogranum mesoprofundum gen. nov., sp. nov., a novel mesophilic, sulfate-reducing chemolithoautotroph isolated from a deep-sea hydrothermal vent chimney in the Suiyo Seamount.</title>
        <authorList>
            <person name="Hashimoto Y."/>
            <person name="Nakagawa S."/>
        </authorList>
    </citation>
    <scope>NUCLEOTIDE SEQUENCE</scope>
    <source>
        <strain evidence="1">KT2</strain>
    </source>
</reference>
<organism evidence="1 2">
    <name type="scientific">Desulfomarina profundi</name>
    <dbReference type="NCBI Taxonomy" id="2772557"/>
    <lineage>
        <taxon>Bacteria</taxon>
        <taxon>Pseudomonadati</taxon>
        <taxon>Thermodesulfobacteriota</taxon>
        <taxon>Desulfobulbia</taxon>
        <taxon>Desulfobulbales</taxon>
        <taxon>Desulfobulbaceae</taxon>
        <taxon>Desulfomarina</taxon>
    </lineage>
</organism>
<proteinExistence type="predicted"/>
<dbReference type="AlphaFoldDB" id="A0A8D5FJY2"/>
<gene>
    <name evidence="1" type="ORF">DGMP_29230</name>
</gene>